<keyword evidence="2" id="KW-0812">Transmembrane</keyword>
<evidence type="ECO:0000259" key="3">
    <source>
        <dbReference type="Pfam" id="PF03816"/>
    </source>
</evidence>
<organism evidence="4 5">
    <name type="scientific">Companilactobacillus nuruki</name>
    <dbReference type="NCBI Taxonomy" id="1993540"/>
    <lineage>
        <taxon>Bacteria</taxon>
        <taxon>Bacillati</taxon>
        <taxon>Bacillota</taxon>
        <taxon>Bacilli</taxon>
        <taxon>Lactobacillales</taxon>
        <taxon>Lactobacillaceae</taxon>
        <taxon>Companilactobacillus</taxon>
    </lineage>
</organism>
<dbReference type="PANTHER" id="PTHR33392:SF6">
    <property type="entry name" value="POLYISOPRENYL-TEICHOIC ACID--PEPTIDOGLYCAN TEICHOIC ACID TRANSFERASE TAGU"/>
    <property type="match status" value="1"/>
</dbReference>
<dbReference type="EMBL" id="NIPR01000005">
    <property type="protein sequence ID" value="PMD72980.1"/>
    <property type="molecule type" value="Genomic_DNA"/>
</dbReference>
<gene>
    <name evidence="4" type="ORF">CBP76_02265</name>
</gene>
<keyword evidence="2" id="KW-1133">Transmembrane helix</keyword>
<evidence type="ECO:0000256" key="2">
    <source>
        <dbReference type="SAM" id="Phobius"/>
    </source>
</evidence>
<dbReference type="NCBIfam" id="TIGR00350">
    <property type="entry name" value="lytR_cpsA_psr"/>
    <property type="match status" value="1"/>
</dbReference>
<dbReference type="InterPro" id="IPR050922">
    <property type="entry name" value="LytR/CpsA/Psr_CW_biosynth"/>
</dbReference>
<feature type="transmembrane region" description="Helical" evidence="2">
    <location>
        <begin position="21"/>
        <end position="40"/>
    </location>
</feature>
<evidence type="ECO:0000313" key="4">
    <source>
        <dbReference type="EMBL" id="PMD72980.1"/>
    </source>
</evidence>
<comment type="caution">
    <text evidence="4">The sequence shown here is derived from an EMBL/GenBank/DDBJ whole genome shotgun (WGS) entry which is preliminary data.</text>
</comment>
<sequence>MAKGVKNMKHISKKHILRNTLLSVVALILMVGLGFGLIRYREVKGSIDNSFDSAQVPNSRDTNYLIKNKKPISILLMGTSASDFDSSYSGKTDTMMLLTINPHTEKTTITSIPHDLAVKIPGYNDPAQASEAFEHGQAKASIETVQKLLNVPVDYYALININGMKKVIDKVGGIDIKPTASFNSYGYEFQKGVKTHMDGTKALAYSKETDSSTNEYYAHVSRQGEVLAAIMHKSTSIQALMNQDFIKTLTDEIQTDITFDDLTTIIKNYKHFTEYVDDTHIAATTKSVKGQQFEVADQKELQRITDLIRKNLELKADTTGNEGL</sequence>
<feature type="domain" description="Cell envelope-related transcriptional attenuator" evidence="3">
    <location>
        <begin position="91"/>
        <end position="234"/>
    </location>
</feature>
<dbReference type="InterPro" id="IPR004474">
    <property type="entry name" value="LytR_CpsA_psr"/>
</dbReference>
<proteinExistence type="inferred from homology"/>
<dbReference type="AlphaFoldDB" id="A0A2N7AW52"/>
<dbReference type="Proteomes" id="UP000235649">
    <property type="component" value="Unassembled WGS sequence"/>
</dbReference>
<keyword evidence="5" id="KW-1185">Reference proteome</keyword>
<comment type="similarity">
    <text evidence="1">Belongs to the LytR/CpsA/Psr (LCP) family.</text>
</comment>
<keyword evidence="2" id="KW-0472">Membrane</keyword>
<dbReference type="Pfam" id="PF03816">
    <property type="entry name" value="LytR_cpsA_psr"/>
    <property type="match status" value="1"/>
</dbReference>
<dbReference type="OrthoDB" id="27330at2"/>
<evidence type="ECO:0000256" key="1">
    <source>
        <dbReference type="ARBA" id="ARBA00006068"/>
    </source>
</evidence>
<dbReference type="Gene3D" id="3.40.630.190">
    <property type="entry name" value="LCP protein"/>
    <property type="match status" value="1"/>
</dbReference>
<evidence type="ECO:0000313" key="5">
    <source>
        <dbReference type="Proteomes" id="UP000235649"/>
    </source>
</evidence>
<dbReference type="PANTHER" id="PTHR33392">
    <property type="entry name" value="POLYISOPRENYL-TEICHOIC ACID--PEPTIDOGLYCAN TEICHOIC ACID TRANSFERASE TAGU"/>
    <property type="match status" value="1"/>
</dbReference>
<reference evidence="4 5" key="1">
    <citation type="submission" date="2017-05" db="EMBL/GenBank/DDBJ databases">
        <title>Lactobacillus nurukis nov., sp. nov., isolated from nuruk.</title>
        <authorList>
            <person name="Kim S.-J."/>
        </authorList>
    </citation>
    <scope>NUCLEOTIDE SEQUENCE [LARGE SCALE GENOMIC DNA]</scope>
    <source>
        <strain evidence="4 5">SYF10-1a</strain>
    </source>
</reference>
<name>A0A2N7AW52_9LACO</name>
<protein>
    <submittedName>
        <fullName evidence="4">LytR family transcriptional regulator</fullName>
    </submittedName>
</protein>
<accession>A0A2N7AW52</accession>